<feature type="region of interest" description="Disordered" evidence="2">
    <location>
        <begin position="1"/>
        <end position="33"/>
    </location>
</feature>
<comment type="caution">
    <text evidence="3">The sequence shown here is derived from an EMBL/GenBank/DDBJ whole genome shotgun (WGS) entry which is preliminary data.</text>
</comment>
<evidence type="ECO:0000313" key="4">
    <source>
        <dbReference type="Proteomes" id="UP000193642"/>
    </source>
</evidence>
<reference evidence="3 4" key="1">
    <citation type="submission" date="2016-07" db="EMBL/GenBank/DDBJ databases">
        <title>Pervasive Adenine N6-methylation of Active Genes in Fungi.</title>
        <authorList>
            <consortium name="DOE Joint Genome Institute"/>
            <person name="Mondo S.J."/>
            <person name="Dannebaum R.O."/>
            <person name="Kuo R.C."/>
            <person name="Labutti K."/>
            <person name="Haridas S."/>
            <person name="Kuo A."/>
            <person name="Salamov A."/>
            <person name="Ahrendt S.R."/>
            <person name="Lipzen A."/>
            <person name="Sullivan W."/>
            <person name="Andreopoulos W.B."/>
            <person name="Clum A."/>
            <person name="Lindquist E."/>
            <person name="Daum C."/>
            <person name="Ramamoorthy G.K."/>
            <person name="Gryganskyi A."/>
            <person name="Culley D."/>
            <person name="Magnuson J.K."/>
            <person name="James T.Y."/>
            <person name="O'Malley M.A."/>
            <person name="Stajich J.E."/>
            <person name="Spatafora J.W."/>
            <person name="Visel A."/>
            <person name="Grigoriev I.V."/>
        </authorList>
    </citation>
    <scope>NUCLEOTIDE SEQUENCE [LARGE SCALE GENOMIC DNA]</scope>
    <source>
        <strain evidence="3 4">JEL800</strain>
    </source>
</reference>
<gene>
    <name evidence="3" type="ORF">BCR33DRAFT_847652</name>
</gene>
<evidence type="ECO:0000256" key="2">
    <source>
        <dbReference type="SAM" id="MobiDB-lite"/>
    </source>
</evidence>
<proteinExistence type="predicted"/>
<keyword evidence="1" id="KW-0175">Coiled coil</keyword>
<dbReference type="AlphaFoldDB" id="A0A1Y2CPJ1"/>
<dbReference type="EMBL" id="MCGO01000010">
    <property type="protein sequence ID" value="ORY48959.1"/>
    <property type="molecule type" value="Genomic_DNA"/>
</dbReference>
<dbReference type="Proteomes" id="UP000193642">
    <property type="component" value="Unassembled WGS sequence"/>
</dbReference>
<accession>A0A1Y2CPJ1</accession>
<feature type="coiled-coil region" evidence="1">
    <location>
        <begin position="377"/>
        <end position="432"/>
    </location>
</feature>
<keyword evidence="4" id="KW-1185">Reference proteome</keyword>
<sequence length="629" mass="70195">MSEKPSGTRKRRVSLVAPSVVDRRSTANRERRVTSYNANTLQLKSKSTRAPRKTIAAPELPRITEKRQSVLATPIPKDLLDQAAVYEASANDTRLSFGIFKSELLEEIDRKLFADRPYKKVYQATAGRIQRNNDAVAIPRESVAAANIKLRRAPVIKGRKAKTKKSEKKDSDGATSLPAIKMNNFIVSVEEVDDKREGNDQSNTSTNNPQETRNEAGGTNTLPEEEEEEEDELEPLFDPNEIDVPERDISDILQGIDFEKENESIQQELNHTREASALSQAQNTAYLEENLDLLVEIAEENNITSKLIDMTMEHNKNRAEYLMAEAKKGELRTEMLLKAVAGEIYDDAWKNLDTLVPRTMPEIKLPHYAFHHEIQNLISLRKREKQLEREFLETQRNLRNAQIDLDIVEEELERLTDNLNEIEEYFENSLDEAMKLVGHITKRDPLPKSIVTQIQTLTTTSLVQYIDAVTADFQSVAQPSQTLQRAQTNSLDVITSLKIKGPKLRILANQGPVVAILETSNTESAAIPKSTSTSNKVSVASKRISAYNSSKEISVADFEEMRPGSGGGGGGRPPSLGRIVGQIRLKNSVSAGKRRSSLKIAGDLVVQDNIDARERGDSDIRVMSAGSEV</sequence>
<evidence type="ECO:0000313" key="3">
    <source>
        <dbReference type="EMBL" id="ORY48959.1"/>
    </source>
</evidence>
<feature type="compositionally biased region" description="Basic residues" evidence="2">
    <location>
        <begin position="156"/>
        <end position="166"/>
    </location>
</feature>
<feature type="compositionally biased region" description="Basic and acidic residues" evidence="2">
    <location>
        <begin position="21"/>
        <end position="33"/>
    </location>
</feature>
<evidence type="ECO:0000256" key="1">
    <source>
        <dbReference type="SAM" id="Coils"/>
    </source>
</evidence>
<feature type="compositionally biased region" description="Acidic residues" evidence="2">
    <location>
        <begin position="223"/>
        <end position="242"/>
    </location>
</feature>
<protein>
    <submittedName>
        <fullName evidence="3">Uncharacterized protein</fullName>
    </submittedName>
</protein>
<feature type="compositionally biased region" description="Polar residues" evidence="2">
    <location>
        <begin position="200"/>
        <end position="221"/>
    </location>
</feature>
<feature type="region of interest" description="Disordered" evidence="2">
    <location>
        <begin position="192"/>
        <end position="242"/>
    </location>
</feature>
<organism evidence="3 4">
    <name type="scientific">Rhizoclosmatium globosum</name>
    <dbReference type="NCBI Taxonomy" id="329046"/>
    <lineage>
        <taxon>Eukaryota</taxon>
        <taxon>Fungi</taxon>
        <taxon>Fungi incertae sedis</taxon>
        <taxon>Chytridiomycota</taxon>
        <taxon>Chytridiomycota incertae sedis</taxon>
        <taxon>Chytridiomycetes</taxon>
        <taxon>Chytridiales</taxon>
        <taxon>Chytriomycetaceae</taxon>
        <taxon>Rhizoclosmatium</taxon>
    </lineage>
</organism>
<feature type="region of interest" description="Disordered" evidence="2">
    <location>
        <begin position="156"/>
        <end position="177"/>
    </location>
</feature>
<name>A0A1Y2CPJ1_9FUNG</name>
<dbReference type="OrthoDB" id="2160807at2759"/>